<dbReference type="Proteomes" id="UP000078046">
    <property type="component" value="Unassembled WGS sequence"/>
</dbReference>
<name>A0A177AXV3_9BILA</name>
<proteinExistence type="predicted"/>
<dbReference type="AlphaFoldDB" id="A0A177AXV3"/>
<comment type="caution">
    <text evidence="2">The sequence shown here is derived from an EMBL/GenBank/DDBJ whole genome shotgun (WGS) entry which is preliminary data.</text>
</comment>
<gene>
    <name evidence="2" type="ORF">A3Q56_05456</name>
</gene>
<keyword evidence="3" id="KW-1185">Reference proteome</keyword>
<feature type="region of interest" description="Disordered" evidence="1">
    <location>
        <begin position="138"/>
        <end position="165"/>
    </location>
</feature>
<feature type="compositionally biased region" description="Basic and acidic residues" evidence="1">
    <location>
        <begin position="154"/>
        <end position="165"/>
    </location>
</feature>
<dbReference type="EMBL" id="LWCA01000818">
    <property type="protein sequence ID" value="OAF66825.1"/>
    <property type="molecule type" value="Genomic_DNA"/>
</dbReference>
<feature type="non-terminal residue" evidence="2">
    <location>
        <position position="165"/>
    </location>
</feature>
<feature type="compositionally biased region" description="Polar residues" evidence="1">
    <location>
        <begin position="139"/>
        <end position="150"/>
    </location>
</feature>
<evidence type="ECO:0000313" key="2">
    <source>
        <dbReference type="EMBL" id="OAF66825.1"/>
    </source>
</evidence>
<organism evidence="2 3">
    <name type="scientific">Intoshia linei</name>
    <dbReference type="NCBI Taxonomy" id="1819745"/>
    <lineage>
        <taxon>Eukaryota</taxon>
        <taxon>Metazoa</taxon>
        <taxon>Spiralia</taxon>
        <taxon>Lophotrochozoa</taxon>
        <taxon>Mesozoa</taxon>
        <taxon>Orthonectida</taxon>
        <taxon>Rhopaluridae</taxon>
        <taxon>Intoshia</taxon>
    </lineage>
</organism>
<reference evidence="2 3" key="1">
    <citation type="submission" date="2016-04" db="EMBL/GenBank/DDBJ databases">
        <title>The genome of Intoshia linei affirms orthonectids as highly simplified spiralians.</title>
        <authorList>
            <person name="Mikhailov K.V."/>
            <person name="Slusarev G.S."/>
            <person name="Nikitin M.A."/>
            <person name="Logacheva M.D."/>
            <person name="Penin A."/>
            <person name="Aleoshin V."/>
            <person name="Panchin Y.V."/>
        </authorList>
    </citation>
    <scope>NUCLEOTIDE SEQUENCE [LARGE SCALE GENOMIC DNA]</scope>
    <source>
        <strain evidence="2">Intl2013</strain>
        <tissue evidence="2">Whole animal</tissue>
    </source>
</reference>
<evidence type="ECO:0000256" key="1">
    <source>
        <dbReference type="SAM" id="MobiDB-lite"/>
    </source>
</evidence>
<accession>A0A177AXV3</accession>
<evidence type="ECO:0000313" key="3">
    <source>
        <dbReference type="Proteomes" id="UP000078046"/>
    </source>
</evidence>
<protein>
    <submittedName>
        <fullName evidence="2">Uncharacterized protein</fullName>
    </submittedName>
</protein>
<sequence length="165" mass="18815">MGLLEYIFPCCINLFNKRVEETPSFANESIQLTIIPNRKGTFANFEKLPVSLDSTASSIKTVPEKKDYIDKAACFKDYFSMIEFPINKKMTSNQFATMYEKIAESSETIPEVISEYSGTTHQSVENYTHNNPIIPIKESLNSIDKSNTMESSDDTERRPSNTDWN</sequence>